<feature type="transmembrane region" description="Helical" evidence="7">
    <location>
        <begin position="12"/>
        <end position="33"/>
    </location>
</feature>
<sequence>MDTLSRKDYFSYWTILLIGVGVSNIGAWVYLLSLNLLLFDRTGSAFSIIFLYLLAPIAALFTNSWSGSVIDRKNKRKLMIALDLVRAILICTLPFISSLLLIYSLAFFMNMANTIFKPASMVYVTKLIPAEKRRHFNSLYSVVTSGAFFLGPAIAGLFYLHYSSETVLFITAAAFALSAVATLFMPDIEKNALSGAPASFTLRLRETQEDWRRVRSFSKKSPQVMIIYLLISWVMVVMATAVDSLEVVFSKEVLELTNSEYGFLVSVAGAGIVVGSVIQLLLLKWIPLIALIRWAPLLISAGYVLFSFSEDFIQAAAGFFLLAFFISFGSTGFLTFYQSYIPVEMMGRIGSIYGLLEAVLIIAATLVLGLLTFLLSVKLVVIIGTLSMMVGGLFLWGYAHRQSSSLKPVS</sequence>
<dbReference type="PANTHER" id="PTHR43266:SF2">
    <property type="entry name" value="MAJOR FACILITATOR SUPERFAMILY (MFS) PROFILE DOMAIN-CONTAINING PROTEIN"/>
    <property type="match status" value="1"/>
</dbReference>
<feature type="transmembrane region" description="Helical" evidence="7">
    <location>
        <begin position="136"/>
        <end position="160"/>
    </location>
</feature>
<feature type="transmembrane region" description="Helical" evidence="7">
    <location>
        <begin position="379"/>
        <end position="399"/>
    </location>
</feature>
<dbReference type="PATRIC" id="fig|220754.4.peg.210"/>
<evidence type="ECO:0000256" key="3">
    <source>
        <dbReference type="ARBA" id="ARBA00022475"/>
    </source>
</evidence>
<dbReference type="SUPFAM" id="SSF103473">
    <property type="entry name" value="MFS general substrate transporter"/>
    <property type="match status" value="1"/>
</dbReference>
<protein>
    <recommendedName>
        <fullName evidence="8">Major facilitator superfamily (MFS) profile domain-containing protein</fullName>
    </recommendedName>
</protein>
<comment type="caution">
    <text evidence="9">The sequence shown here is derived from an EMBL/GenBank/DDBJ whole genome shotgun (WGS) entry which is preliminary data.</text>
</comment>
<feature type="transmembrane region" description="Helical" evidence="7">
    <location>
        <begin position="166"/>
        <end position="185"/>
    </location>
</feature>
<reference evidence="9 10" key="1">
    <citation type="submission" date="2015-01" db="EMBL/GenBank/DDBJ databases">
        <title>Jeotgalibacillus campisalis genome sequencing.</title>
        <authorList>
            <person name="Goh K.M."/>
            <person name="Chan K.-G."/>
            <person name="Yaakop A.S."/>
            <person name="Ee R."/>
            <person name="Gan H.M."/>
            <person name="Chan C.S."/>
        </authorList>
    </citation>
    <scope>NUCLEOTIDE SEQUENCE [LARGE SCALE GENOMIC DNA]</scope>
    <source>
        <strain evidence="9 10">SF-57</strain>
    </source>
</reference>
<dbReference type="EMBL" id="JXRR01000001">
    <property type="protein sequence ID" value="KIL52878.1"/>
    <property type="molecule type" value="Genomic_DNA"/>
</dbReference>
<keyword evidence="2" id="KW-0813">Transport</keyword>
<gene>
    <name evidence="9" type="ORF">KR50_02070</name>
</gene>
<evidence type="ECO:0000256" key="5">
    <source>
        <dbReference type="ARBA" id="ARBA00022989"/>
    </source>
</evidence>
<dbReference type="InterPro" id="IPR020846">
    <property type="entry name" value="MFS_dom"/>
</dbReference>
<feature type="transmembrane region" description="Helical" evidence="7">
    <location>
        <begin position="312"/>
        <end position="337"/>
    </location>
</feature>
<dbReference type="CDD" id="cd06173">
    <property type="entry name" value="MFS_MefA_like"/>
    <property type="match status" value="1"/>
</dbReference>
<evidence type="ECO:0000313" key="9">
    <source>
        <dbReference type="EMBL" id="KIL52878.1"/>
    </source>
</evidence>
<keyword evidence="4 7" id="KW-0812">Transmembrane</keyword>
<feature type="transmembrane region" description="Helical" evidence="7">
    <location>
        <begin position="222"/>
        <end position="241"/>
    </location>
</feature>
<evidence type="ECO:0000256" key="4">
    <source>
        <dbReference type="ARBA" id="ARBA00022692"/>
    </source>
</evidence>
<dbReference type="Pfam" id="PF07690">
    <property type="entry name" value="MFS_1"/>
    <property type="match status" value="1"/>
</dbReference>
<organism evidence="9 10">
    <name type="scientific">Jeotgalibacillus campisalis</name>
    <dbReference type="NCBI Taxonomy" id="220754"/>
    <lineage>
        <taxon>Bacteria</taxon>
        <taxon>Bacillati</taxon>
        <taxon>Bacillota</taxon>
        <taxon>Bacilli</taxon>
        <taxon>Bacillales</taxon>
        <taxon>Caryophanaceae</taxon>
        <taxon>Jeotgalibacillus</taxon>
    </lineage>
</organism>
<dbReference type="InterPro" id="IPR036259">
    <property type="entry name" value="MFS_trans_sf"/>
</dbReference>
<feature type="transmembrane region" description="Helical" evidence="7">
    <location>
        <begin position="349"/>
        <end position="373"/>
    </location>
</feature>
<keyword evidence="6 7" id="KW-0472">Membrane</keyword>
<evidence type="ECO:0000313" key="10">
    <source>
        <dbReference type="Proteomes" id="UP000031972"/>
    </source>
</evidence>
<proteinExistence type="predicted"/>
<dbReference type="Proteomes" id="UP000031972">
    <property type="component" value="Unassembled WGS sequence"/>
</dbReference>
<evidence type="ECO:0000256" key="7">
    <source>
        <dbReference type="SAM" id="Phobius"/>
    </source>
</evidence>
<feature type="transmembrane region" description="Helical" evidence="7">
    <location>
        <begin position="288"/>
        <end position="306"/>
    </location>
</feature>
<evidence type="ECO:0000256" key="6">
    <source>
        <dbReference type="ARBA" id="ARBA00023136"/>
    </source>
</evidence>
<dbReference type="PRINTS" id="PR01988">
    <property type="entry name" value="EXPORTERBACE"/>
</dbReference>
<keyword evidence="10" id="KW-1185">Reference proteome</keyword>
<feature type="transmembrane region" description="Helical" evidence="7">
    <location>
        <begin position="261"/>
        <end position="281"/>
    </location>
</feature>
<keyword evidence="5 7" id="KW-1133">Transmembrane helix</keyword>
<dbReference type="InterPro" id="IPR011701">
    <property type="entry name" value="MFS"/>
</dbReference>
<feature type="domain" description="Major facilitator superfamily (MFS) profile" evidence="8">
    <location>
        <begin position="1"/>
        <end position="190"/>
    </location>
</feature>
<dbReference type="InterPro" id="IPR022324">
    <property type="entry name" value="Bacilysin_exporter_BacE_put"/>
</dbReference>
<evidence type="ECO:0000259" key="8">
    <source>
        <dbReference type="PROSITE" id="PS50850"/>
    </source>
</evidence>
<dbReference type="GO" id="GO:0022857">
    <property type="term" value="F:transmembrane transporter activity"/>
    <property type="evidence" value="ECO:0007669"/>
    <property type="project" value="InterPro"/>
</dbReference>
<keyword evidence="3" id="KW-1003">Cell membrane</keyword>
<comment type="subcellular location">
    <subcellularLocation>
        <location evidence="1">Cell membrane</location>
        <topology evidence="1">Multi-pass membrane protein</topology>
    </subcellularLocation>
</comment>
<name>A0A0C2W9Z4_9BACL</name>
<feature type="transmembrane region" description="Helical" evidence="7">
    <location>
        <begin position="45"/>
        <end position="66"/>
    </location>
</feature>
<dbReference type="GO" id="GO:0005886">
    <property type="term" value="C:plasma membrane"/>
    <property type="evidence" value="ECO:0007669"/>
    <property type="project" value="UniProtKB-SubCell"/>
</dbReference>
<dbReference type="Gene3D" id="1.20.1250.20">
    <property type="entry name" value="MFS general substrate transporter like domains"/>
    <property type="match status" value="1"/>
</dbReference>
<dbReference type="RefSeq" id="WP_041053703.1">
    <property type="nucleotide sequence ID" value="NZ_JXRR01000001.1"/>
</dbReference>
<dbReference type="PROSITE" id="PS50850">
    <property type="entry name" value="MFS"/>
    <property type="match status" value="1"/>
</dbReference>
<dbReference type="AlphaFoldDB" id="A0A0C2W9Z4"/>
<accession>A0A0C2W9Z4</accession>
<dbReference type="PANTHER" id="PTHR43266">
    <property type="entry name" value="MACROLIDE-EFFLUX PROTEIN"/>
    <property type="match status" value="1"/>
</dbReference>
<evidence type="ECO:0000256" key="1">
    <source>
        <dbReference type="ARBA" id="ARBA00004651"/>
    </source>
</evidence>
<evidence type="ECO:0000256" key="2">
    <source>
        <dbReference type="ARBA" id="ARBA00022448"/>
    </source>
</evidence>